<sequence length="4590" mass="525591">MQLGSEMVGFESLQKVTNQKQRESDDPTLPDISFLSEASFSIEAFENEHKTWTSTHDYASMPAYIQIGMIVLDQSAFLSFLNLKASEGLVANVQALPRCYEYFMRAMINILHPIMEKITFVATTIEEGKLWVARISQLLSSHPWRQLFDSHCKKLKLFREVISRRACDYHDAAFCSSLSESDQTNIRRCEVEWESLFEAFLSCLERVQERDSEQRRILENLLDTTEEGITRKTQALKREFCQELSILNIPEYLDEVGSIHAINPGNQGLLIQKIRIVVDLECEKNELQEHLSKFRTSGGLLKKEERQVDAQKYSVTPKKEEAACQRNAGFEKVSPSKTLLNQALFVIDIRNHITKWFFCVATWNETSILNLDPDVILSQLSQFRRWVSVSLHQINALNSEDEDAVEDSESIIQIPLDTELHSLCIVLGQIREMEANMSIITALKSESFDEGKWQRLPWKVLCMHIKHDNSQQQSDDPARTFREFLTLQTLQTVWRHHKEASSSEKNSRSKESSIYTKESLLEVCKDVNDNDALGKRLNKLVKKVSTIPIMIVPTELLPKDSAAEDGKGLTEFVATSYHIDGLRKASISLHEVCMELRVFRQSHRGAFCSLIEDIYKDVQNRIRLCHNVEDFQKNWLSICEASKLYEIDEFTCRKDQDLYSTSMMGRQVSNRNFESDWKSIYRTWTSWNDCLRHLYLAKEAPLQLKRVASYKVGSVLSQCISQSAKKIASNLKKSTNVKSSLSKKPVQSRRKWRTFDDIWNAFIKFDWEQHVQSCEKALFILDVYFTTCVREKAPRLYCLSNQELLQLMLLTDHEIRESADISINSNVLNFILAKCYSPGLFFVVCDTPSGAMRQDVDWKSHEESDHASSSLVSTIKGVTISVTDQSSSRRSSGMLAFSVPIVLVGRLAFWWVRLEEELYKAVHENVRLLLDQFVPFLGDLESNELERLSSLNVEKKMLISSWISQQEKNTKHPILSQSIVVALMICFTKKMDHTLHPLSALTSSEQNELGNLSNVTDLQYRIFDNLVCSYRDCTTNLRVKVHMDNLLLVCIYYRELLSLLDQAIRDGGSPELIWHMQLRLLIDSKVNERLQSLKGATINNSSHHSLYNSGTTAMPHLKPKTQRAAPGTKAKHQKSSLGLMAFVGDIAIPFGHELVGDYKLSFLTPCTERCLFALWMALRFQNLATFTSSSNSGIPSTADGSGYVNDIRMLLMRWCVRYKVRNDGQNSSGVSLYKLSNPLCRLLHAVVALDGFLLIDAWEDSKHITEELIRDVRCQIEKFRALASQIEHEENSASPSTPSLIHSTAGIWIFMRPARLQRKVLVKSIESDFQTFSVIPPPIELVVTCSLLRFGGNLQDVHDSRIILFLNELLDCEQNPERLEDLSSVFGLTLASSMHVVRHIFSSIDDLKRNAKIYNTNKDESALRKRTRASIMPDDINRDGNVDRGDWILAHQAMLHHAIKSSIHQRLKFLRPSCNLERHSITLLLKTLAYLQQKYLPATTKCRIYEFAKTLTKQAEPISEALHIAATYMKKDFDDNITNVCLDIWRSMQSQMELRQAACDRTSNPEMAVPLGVVVYGNAASGKTTMIKTLHHAICALERIDNSFDILPDHRGRDARTSLPAELETVNPALFGALDFFGAFHKGYSLSQTGIEADRFGLLGRLMNLGKSQNDGPSTGESIVNRRWVHIDANEPFSGAWIEKFITFTSQFYLSIPDTFGTASQRNCSFIFETIDISNVSPTFLWIAFRPVYVSSSLHSYQNVIERWKTSWQHHLGSGAELDGDPMSSTATQLLSYALQMVEVVLADVCTPYIQSGSDYSGSDNIPTFGGISFKYLTTHTLNVLDYVLTSLLHQSRIQANAEPFFRRNGKNSSFLLSSRFNIPRAVRLCCFGILWCLSGHLEEIDRRKFELLVRQKLGDISQDKLFVGISESKPSLYSCEQLLNNKSFSSSHHYMQKSEAIHCIPMRDAFTSLSGFAQMLLSTGRGSFLLFGPRGCGKSSFLRQLMQENWTKLERERDLEVPIKHRQSRSILDMTYLGRLVVDYSMKEHEAAIDDIPHHLNELSTAYDYVFIDNLSLLGEDQKHSSYHHQTLMSTTQFEWIRTLLDHQLCYSHHTQQMESCSKQFGGTIRTMGERDWRPQLTQRFLRHFTLLRVPPLLKTETISILRQKFREGVDIPIEATVPSELYYQKSLSTEEAILRSTIDFIDTFNKVAGRWRMYCAEVGGNCSQSLPILIQINSHHVNDILNRTLLCYRQVSSDHAVKNEKNDSQNLQGQNLDATRLRQLGFAHQFWLTEILQTGYDAWSKIMDSMSKSLMAKQNSRSIPTVEMLRKDQESVRQALRVTSEKYFSMSLSALEGWSIDGSEVAIGGKVSPLQHQEMMCFLHHILEWYRWNSEHTTSQGIGISLSDWSERVCQFGMYSSNRYALDNSDKTQSPRGQMTSESTQWNVLRQEILKKSLSSAHHSVKSSKVDMHGMSEIHTLSTSELCIWLSTDWWQYQLLRFTASLLSKKHIFVLHVRNDRSNHNNLLQPTLWGLVSMSSQLGYFSHAYQVHIDLLRLNELMKLLALTGIHKIRIFLWIRDSLGEVSDDEESRRTQREISTVVLLLKDIFCNQVVASQSWLLKQHDRGINKEENIKRASNVRIDENSNRLQSAWSYIYDEVVERKIPSQTELTIRSFREKVIENLHICIVDEHDDCESLGDSLINHKRIKASSCIKDFVDVPSVRWIVINEETIDSKSSIWSQMIRGCTDIIEECIENAKSCLVSSKIISNHRAPTYECLYQFVIDNLNFWNVMRASPHTFAGFLKSWVCACAKRVAAKKLKIARKHRYHTILRNFVALISKVKARRQILEGELDIQIHAVARHIGLILSAHETSSSDLNSTSNSSALRETADDDRCKSSQSTILYHASSIQSQDDLWALHSRKEEYAMREIEAGKRIRELQAIETKWNSCRAIIKDDLTRALDPASVLNIESKFEQWIELCPWRTLVQCTKMSFSSEMSCLERNKRILDLIRLVKISCKNAKTELLDSTFQKSDTIEEIPAIVERIWKHVFPYITSRRIWESIYLADSWCHQRKSELRKREYLIPVFTDTTGCLLQHFLTHVLAGKSIISNPESRRTVPKEADQQYAFDPTGVMILSSHDTDLEVKLLKAERDEIPVVLLNFRPETKKRLELHFAGMAIHSHQNVIENEESIYSTFSLLVAKTLWSNSEDAKTKYFMENERRLQQQRSRPARLWKKAADLTLASKIMTEKMEKFSRIAMTSVHNQRELRIPIGKKPTNGSNDPYTKHWKPWFQIYAVSMSRINFGTLHSKFASSQVQFMEHGLEWQVEDLEKCFEEHNWTLQGSTKSFDSAADKTQPNSISNSSINSCPSLESSMLLWRAKCDLVDFCMCELADVFGLENRTSHHGSNETHLDKPHLQIGIEKMLVLVSLFAKANQNAEPLDSTVSPTVTPQIHGETIVPCIKFSYEIAYIAITIMLCDQAIFDDKVNNFDKHLQSTRFLQTYPGCKSIRLLQELTVHKPEQNPSQNIAGIVHDASCQYSSPGQQALFRLLWLVIRGDRKSRAPLKLLFRVWAENDTHYSWIDYWNDVGLLQTDPTLISAADEFAGQSGYVHEGTGDSVVSRLRRKLKNYTSFLRRLQPEAILNPLSSSGNPILPHPLQEEEFVKNVNGLVTRVEELWMHWMQFHKDCRDVYLPEIIQMLYLGKIMESKNHKTLSDKVKDPDCTRNQIVLQEPEDTHSNSAIPSSGPGFSANRRSGVLLHLDEHDDFGIEPDTVYSLVRSRIALQSLKDVENTLGNIVEDDEQLNYILIARICIAMMMFPVELPVLLQEYSNLKVDDSDVPENATWEDSMLNPSSTEVPKLEQPNNSVVEFSQLNCSDWQFCSTPTIIVFEDDSSEEVCIIRCTLEYEIFLLSTLKSFDSPNSNVTLFYLCVKSSKDESDLKQQVERISTQAMEKNQQALTKASDDSPSCNVLIFEIEETNHFGSLCGMVSSVVNQHSLLAFPEWYILCPKRIALGLASMDMLTHLKVYQLPKDSDFPLSELLSNLCPEKLMETPELELYDWAQAEHGLIPSATSLKSSGNKREYGKRLIQKSLHNQLEQLLAWNRDMNENGKLNDPLYQIISAEEWEYLDNSFSKRNEMYHPNEEAFLSYNHFIDSFGIFVRRMKWPRKGDEHWEPGMIDVLRASDRERDQKPNDGYQHRNYETPQSKCPKVFREFVNMLQEMNKMYRDSLEISLQLDEKLKNVRYAWVSPEMELRIGTKFSTSILSQVVGTSPTDEPCDTNHHLDFLSICRGFIPPSFIRKAALFAADNERDSGVYKCWVNWFSGEKLQSISLPQLLMLLLGRLRTSIDLALCTPESVKIDLALLWNIHEFFVLWKENYKDLVASTLAQRNGDEKADVLFGFRLEILAQESGSDANASGEERRVPSFESGKSSTSAQLESCVVNGLTLIQERVHLTAGNKTIFYPLGSTRLHIKEFQESLEISHTSVPIRIAPSLCPYQTWHSDVLTNLLPHVWVPTGLLDAIDEAFSGEKEEYSNANRSNYEYEAFKARRIVEKSKRRQSTLRSSVSIPKKFATTFSIGVPILPSQFT</sequence>
<feature type="region of interest" description="Disordered" evidence="1">
    <location>
        <begin position="4184"/>
        <end position="4203"/>
    </location>
</feature>
<name>F0W1B0_9STRA</name>
<gene>
    <name evidence="2" type="primary">AlNc14C6G879</name>
    <name evidence="2" type="ORF">ALNC14_009800</name>
</gene>
<organism evidence="2">
    <name type="scientific">Albugo laibachii Nc14</name>
    <dbReference type="NCBI Taxonomy" id="890382"/>
    <lineage>
        <taxon>Eukaryota</taxon>
        <taxon>Sar</taxon>
        <taxon>Stramenopiles</taxon>
        <taxon>Oomycota</taxon>
        <taxon>Peronosporomycetes</taxon>
        <taxon>Albuginales</taxon>
        <taxon>Albuginaceae</taxon>
        <taxon>Albugo</taxon>
    </lineage>
</organism>
<dbReference type="InterPro" id="IPR027417">
    <property type="entry name" value="P-loop_NTPase"/>
</dbReference>
<dbReference type="Gene3D" id="3.40.50.300">
    <property type="entry name" value="P-loop containing nucleotide triphosphate hydrolases"/>
    <property type="match status" value="2"/>
</dbReference>
<dbReference type="EMBL" id="FR824051">
    <property type="protein sequence ID" value="CCA14837.1"/>
    <property type="molecule type" value="Genomic_DNA"/>
</dbReference>
<reference evidence="2" key="2">
    <citation type="submission" date="2011-02" db="EMBL/GenBank/DDBJ databases">
        <authorList>
            <person name="MacLean D."/>
        </authorList>
    </citation>
    <scope>NUCLEOTIDE SEQUENCE</scope>
</reference>
<evidence type="ECO:0000313" key="2">
    <source>
        <dbReference type="EMBL" id="CCA14837.1"/>
    </source>
</evidence>
<dbReference type="HOGENOM" id="CLU_223581_0_0_1"/>
<dbReference type="PROSITE" id="PS00018">
    <property type="entry name" value="EF_HAND_1"/>
    <property type="match status" value="1"/>
</dbReference>
<proteinExistence type="predicted"/>
<feature type="compositionally biased region" description="Basic and acidic residues" evidence="1">
    <location>
        <begin position="4184"/>
        <end position="4202"/>
    </location>
</feature>
<accession>F0W1B0</accession>
<dbReference type="InterPro" id="IPR018247">
    <property type="entry name" value="EF_Hand_1_Ca_BS"/>
</dbReference>
<protein>
    <submittedName>
        <fullName evidence="2">Uncharacterized protein AlNc14C6G879</fullName>
    </submittedName>
</protein>
<dbReference type="SUPFAM" id="SSF52540">
    <property type="entry name" value="P-loop containing nucleoside triphosphate hydrolases"/>
    <property type="match status" value="1"/>
</dbReference>
<reference evidence="2" key="1">
    <citation type="journal article" date="2011" name="PLoS Biol.">
        <title>Gene gain and loss during evolution of obligate parasitism in the white rust pathogen of Arabidopsis thaliana.</title>
        <authorList>
            <person name="Kemen E."/>
            <person name="Gardiner A."/>
            <person name="Schultz-Larsen T."/>
            <person name="Kemen A.C."/>
            <person name="Balmuth A.L."/>
            <person name="Robert-Seilaniantz A."/>
            <person name="Bailey K."/>
            <person name="Holub E."/>
            <person name="Studholme D.J."/>
            <person name="Maclean D."/>
            <person name="Jones J.D."/>
        </authorList>
    </citation>
    <scope>NUCLEOTIDE SEQUENCE</scope>
</reference>
<evidence type="ECO:0000256" key="1">
    <source>
        <dbReference type="SAM" id="MobiDB-lite"/>
    </source>
</evidence>